<dbReference type="EMBL" id="KN847551">
    <property type="protein sequence ID" value="KIW02106.1"/>
    <property type="molecule type" value="Genomic_DNA"/>
</dbReference>
<gene>
    <name evidence="2" type="ORF">PV09_06596</name>
</gene>
<evidence type="ECO:0000256" key="1">
    <source>
        <dbReference type="SAM" id="MobiDB-lite"/>
    </source>
</evidence>
<protein>
    <recommendedName>
        <fullName evidence="4">Transcription factor domain-containing protein</fullName>
    </recommendedName>
</protein>
<name>A0A0D1XIG7_9PEZI</name>
<evidence type="ECO:0008006" key="4">
    <source>
        <dbReference type="Google" id="ProtNLM"/>
    </source>
</evidence>
<dbReference type="Proteomes" id="UP000053259">
    <property type="component" value="Unassembled WGS sequence"/>
</dbReference>
<proteinExistence type="predicted"/>
<evidence type="ECO:0000313" key="2">
    <source>
        <dbReference type="EMBL" id="KIW02106.1"/>
    </source>
</evidence>
<sequence length="625" mass="70514">MFRAFHQKPFSVGMNMDKDTRVFSGELKLAPKRGRSSKKKDGFDIEGKEYILPIRGDIPSSIVTSAPTLEYRFLQLTDGDFKPMDSASRKLIRSHVMRNHFQEMKVQLGDLSHANSTSTVSSKDRLKGRWRLAKQPSVRGTKQVNSNDDKSKETSGLSASLSLSEIVDWPAPVKYTGSHTQVKTFHGDGLAHNVPRLEAFQANVRDPFDSMPVATSNPRTNRLMHFYQTEFNINRIAQNPTNSFYGYVVENEGLLHGMLSIVALYMHGHHGLPVKQDILYHRGQAMQIINRDLSDPTKMNMSSLMSSMTSVAVFENLCGNYFNAKAHLVAMRSLIKAAGDVKSLATNDSILRAVAWAEYHYAAATRNLPGYKYSAIECGHPNPLLPEKLLSTAAKHYPYTLELINVYGHTLFSIFRRLRTISIATTSQWTTTRENDLEFRYALSNVMLDTEYDMIALAYDLRLQIATMAAPSLDLVVVCDSICVVGQIFFYAGLRIMPLGTRTVDLYLSRLRPVLYSRSIESWKAQAPMELLLWTLVIAATASNGRAEYLPAMNKLRELCLKMKIVDEKQLLTSLITFPWNEAFHELAKSVLRDVFRGASYLLVSDDVSNTLTETPLDQFNMFQE</sequence>
<dbReference type="PANTHER" id="PTHR37540">
    <property type="entry name" value="TRANSCRIPTION FACTOR (ACR-2), PUTATIVE-RELATED-RELATED"/>
    <property type="match status" value="1"/>
</dbReference>
<dbReference type="InterPro" id="IPR021858">
    <property type="entry name" value="Fun_TF"/>
</dbReference>
<dbReference type="RefSeq" id="XP_016211975.1">
    <property type="nucleotide sequence ID" value="XM_016360263.1"/>
</dbReference>
<dbReference type="OrthoDB" id="4158087at2759"/>
<dbReference type="AlphaFoldDB" id="A0A0D1XIG7"/>
<keyword evidence="3" id="KW-1185">Reference proteome</keyword>
<dbReference type="STRING" id="253628.A0A0D1XIG7"/>
<evidence type="ECO:0000313" key="3">
    <source>
        <dbReference type="Proteomes" id="UP000053259"/>
    </source>
</evidence>
<reference evidence="2 3" key="1">
    <citation type="submission" date="2015-01" db="EMBL/GenBank/DDBJ databases">
        <title>The Genome Sequence of Ochroconis gallopava CBS43764.</title>
        <authorList>
            <consortium name="The Broad Institute Genomics Platform"/>
            <person name="Cuomo C."/>
            <person name="de Hoog S."/>
            <person name="Gorbushina A."/>
            <person name="Stielow B."/>
            <person name="Teixiera M."/>
            <person name="Abouelleil A."/>
            <person name="Chapman S.B."/>
            <person name="Priest M."/>
            <person name="Young S.K."/>
            <person name="Wortman J."/>
            <person name="Nusbaum C."/>
            <person name="Birren B."/>
        </authorList>
    </citation>
    <scope>NUCLEOTIDE SEQUENCE [LARGE SCALE GENOMIC DNA]</scope>
    <source>
        <strain evidence="2 3">CBS 43764</strain>
    </source>
</reference>
<dbReference type="GeneID" id="27314569"/>
<dbReference type="HOGENOM" id="CLU_487427_0_0_1"/>
<dbReference type="PANTHER" id="PTHR37540:SF5">
    <property type="entry name" value="TRANSCRIPTION FACTOR DOMAIN-CONTAINING PROTEIN"/>
    <property type="match status" value="1"/>
</dbReference>
<dbReference type="VEuPathDB" id="FungiDB:PV09_06596"/>
<feature type="region of interest" description="Disordered" evidence="1">
    <location>
        <begin position="134"/>
        <end position="156"/>
    </location>
</feature>
<accession>A0A0D1XIG7</accession>
<dbReference type="InParanoid" id="A0A0D1XIG7"/>
<dbReference type="Pfam" id="PF11951">
    <property type="entry name" value="Fungal_trans_2"/>
    <property type="match status" value="1"/>
</dbReference>
<organism evidence="2 3">
    <name type="scientific">Verruconis gallopava</name>
    <dbReference type="NCBI Taxonomy" id="253628"/>
    <lineage>
        <taxon>Eukaryota</taxon>
        <taxon>Fungi</taxon>
        <taxon>Dikarya</taxon>
        <taxon>Ascomycota</taxon>
        <taxon>Pezizomycotina</taxon>
        <taxon>Dothideomycetes</taxon>
        <taxon>Pleosporomycetidae</taxon>
        <taxon>Venturiales</taxon>
        <taxon>Sympoventuriaceae</taxon>
        <taxon>Verruconis</taxon>
    </lineage>
</organism>